<dbReference type="Pfam" id="PF00006">
    <property type="entry name" value="ATP-synt_ab"/>
    <property type="match status" value="1"/>
</dbReference>
<comment type="caution">
    <text evidence="13">The sequence shown here is derived from an EMBL/GenBank/DDBJ whole genome shotgun (WGS) entry which is preliminary data.</text>
</comment>
<name>A0ABX9BN08_9BACL</name>
<dbReference type="PROSITE" id="PS00152">
    <property type="entry name" value="ATPASE_ALPHA_BETA"/>
    <property type="match status" value="1"/>
</dbReference>
<dbReference type="Pfam" id="PF22919">
    <property type="entry name" value="ATP-synt_VA_C"/>
    <property type="match status" value="1"/>
</dbReference>
<dbReference type="SUPFAM" id="SSF52540">
    <property type="entry name" value="P-loop containing nucleoside triphosphate hydrolases"/>
    <property type="match status" value="1"/>
</dbReference>
<dbReference type="HAMAP" id="MF_01347">
    <property type="entry name" value="ATP_synth_beta_bact"/>
    <property type="match status" value="1"/>
</dbReference>
<dbReference type="InterPro" id="IPR020003">
    <property type="entry name" value="ATPase_a/bsu_AS"/>
</dbReference>
<comment type="function">
    <text evidence="11">Produces ATP from ADP in the presence of a proton gradient across the membrane. The catalytic sites are hosted primarily by the beta subunits.</text>
</comment>
<accession>A0ABX9BN08</accession>
<keyword evidence="7 11" id="KW-0406">Ion transport</keyword>
<evidence type="ECO:0000256" key="10">
    <source>
        <dbReference type="ARBA" id="ARBA00023310"/>
    </source>
</evidence>
<dbReference type="Proteomes" id="UP000248827">
    <property type="component" value="Unassembled WGS sequence"/>
</dbReference>
<reference evidence="13 14" key="1">
    <citation type="submission" date="2018-06" db="EMBL/GenBank/DDBJ databases">
        <title>Freshwater and sediment microbial communities from various areas in North America, analyzing microbe dynamics in response to fracking.</title>
        <authorList>
            <person name="Lamendella R."/>
        </authorList>
    </citation>
    <scope>NUCLEOTIDE SEQUENCE [LARGE SCALE GENOMIC DNA]</scope>
    <source>
        <strain evidence="13 14">NG-13</strain>
    </source>
</reference>
<keyword evidence="8 11" id="KW-0472">Membrane</keyword>
<keyword evidence="4 11" id="KW-0547">Nucleotide-binding</keyword>
<comment type="similarity">
    <text evidence="2 11">Belongs to the ATPase alpha/beta chains family.</text>
</comment>
<dbReference type="InterPro" id="IPR024034">
    <property type="entry name" value="ATPase_F1/V1_b/a_C"/>
</dbReference>
<dbReference type="InterPro" id="IPR000194">
    <property type="entry name" value="ATPase_F1/V1/A1_a/bsu_nucl-bd"/>
</dbReference>
<dbReference type="SMART" id="SM00382">
    <property type="entry name" value="AAA"/>
    <property type="match status" value="1"/>
</dbReference>
<dbReference type="Gene3D" id="2.40.10.170">
    <property type="match status" value="1"/>
</dbReference>
<protein>
    <recommendedName>
        <fullName evidence="11">ATP synthase subunit beta</fullName>
        <ecNumber evidence="11">7.1.2.2</ecNumber>
    </recommendedName>
    <alternativeName>
        <fullName evidence="11">ATP synthase F1 sector subunit beta</fullName>
    </alternativeName>
    <alternativeName>
        <fullName evidence="11">F-ATPase subunit beta</fullName>
    </alternativeName>
</protein>
<evidence type="ECO:0000259" key="12">
    <source>
        <dbReference type="SMART" id="SM00382"/>
    </source>
</evidence>
<dbReference type="Gene3D" id="1.10.1140.10">
    <property type="entry name" value="Bovine Mitochondrial F1-atpase, Atp Synthase Beta Chain, Chain D, domain 3"/>
    <property type="match status" value="1"/>
</dbReference>
<evidence type="ECO:0000313" key="14">
    <source>
        <dbReference type="Proteomes" id="UP000248827"/>
    </source>
</evidence>
<proteinExistence type="inferred from homology"/>
<dbReference type="SUPFAM" id="SSF50615">
    <property type="entry name" value="N-terminal domain of alpha and beta subunits of F1 ATP synthase"/>
    <property type="match status" value="1"/>
</dbReference>
<dbReference type="Gene3D" id="3.40.50.300">
    <property type="entry name" value="P-loop containing nucleotide triphosphate hydrolases"/>
    <property type="match status" value="1"/>
</dbReference>
<dbReference type="InterPro" id="IPR027417">
    <property type="entry name" value="P-loop_NTPase"/>
</dbReference>
<keyword evidence="10 11" id="KW-0066">ATP synthesis</keyword>
<dbReference type="CDD" id="cd18115">
    <property type="entry name" value="ATP-synt_F1_beta_N"/>
    <property type="match status" value="1"/>
</dbReference>
<dbReference type="CDD" id="cd01133">
    <property type="entry name" value="F1-ATPase_beta_CD"/>
    <property type="match status" value="1"/>
</dbReference>
<dbReference type="EC" id="7.1.2.2" evidence="11"/>
<keyword evidence="11" id="KW-1003">Cell membrane</keyword>
<evidence type="ECO:0000256" key="3">
    <source>
        <dbReference type="ARBA" id="ARBA00022448"/>
    </source>
</evidence>
<dbReference type="InterPro" id="IPR004100">
    <property type="entry name" value="ATPase_F1/V1/A1_a/bsu_N"/>
</dbReference>
<dbReference type="InterPro" id="IPR055190">
    <property type="entry name" value="ATP-synt_VA_C"/>
</dbReference>
<dbReference type="PANTHER" id="PTHR15184:SF71">
    <property type="entry name" value="ATP SYNTHASE SUBUNIT BETA, MITOCHONDRIAL"/>
    <property type="match status" value="1"/>
</dbReference>
<evidence type="ECO:0000256" key="4">
    <source>
        <dbReference type="ARBA" id="ARBA00022741"/>
    </source>
</evidence>
<dbReference type="Pfam" id="PF02874">
    <property type="entry name" value="ATP-synt_ab_N"/>
    <property type="match status" value="1"/>
</dbReference>
<comment type="catalytic activity">
    <reaction evidence="11">
        <text>ATP + H2O + 4 H(+)(in) = ADP + phosphate + 5 H(+)(out)</text>
        <dbReference type="Rhea" id="RHEA:57720"/>
        <dbReference type="ChEBI" id="CHEBI:15377"/>
        <dbReference type="ChEBI" id="CHEBI:15378"/>
        <dbReference type="ChEBI" id="CHEBI:30616"/>
        <dbReference type="ChEBI" id="CHEBI:43474"/>
        <dbReference type="ChEBI" id="CHEBI:456216"/>
        <dbReference type="EC" id="7.1.2.2"/>
    </reaction>
</comment>
<feature type="binding site" evidence="11">
    <location>
        <begin position="155"/>
        <end position="162"/>
    </location>
    <ligand>
        <name>ATP</name>
        <dbReference type="ChEBI" id="CHEBI:30616"/>
    </ligand>
</feature>
<dbReference type="InterPro" id="IPR005722">
    <property type="entry name" value="ATP_synth_F1_bsu"/>
</dbReference>
<organism evidence="13 14">
    <name type="scientific">Paenibacillus pabuli</name>
    <dbReference type="NCBI Taxonomy" id="1472"/>
    <lineage>
        <taxon>Bacteria</taxon>
        <taxon>Bacillati</taxon>
        <taxon>Bacillota</taxon>
        <taxon>Bacilli</taxon>
        <taxon>Bacillales</taxon>
        <taxon>Paenibacillaceae</taxon>
        <taxon>Paenibacillus</taxon>
    </lineage>
</organism>
<keyword evidence="3 11" id="KW-0813">Transport</keyword>
<gene>
    <name evidence="11" type="primary">atpD</name>
    <name evidence="13" type="ORF">DET54_10361</name>
</gene>
<evidence type="ECO:0000256" key="5">
    <source>
        <dbReference type="ARBA" id="ARBA00022840"/>
    </source>
</evidence>
<dbReference type="NCBIfam" id="TIGR01039">
    <property type="entry name" value="atpD"/>
    <property type="match status" value="1"/>
</dbReference>
<dbReference type="EMBL" id="QLLI01000003">
    <property type="protein sequence ID" value="RAI98924.1"/>
    <property type="molecule type" value="Genomic_DNA"/>
</dbReference>
<dbReference type="CDD" id="cd18110">
    <property type="entry name" value="ATP-synt_F1_beta_C"/>
    <property type="match status" value="1"/>
</dbReference>
<dbReference type="RefSeq" id="WP_063567728.1">
    <property type="nucleotide sequence ID" value="NZ_QLLI01000003.1"/>
</dbReference>
<evidence type="ECO:0000256" key="6">
    <source>
        <dbReference type="ARBA" id="ARBA00022967"/>
    </source>
</evidence>
<evidence type="ECO:0000313" key="13">
    <source>
        <dbReference type="EMBL" id="RAI98924.1"/>
    </source>
</evidence>
<evidence type="ECO:0000256" key="1">
    <source>
        <dbReference type="ARBA" id="ARBA00004370"/>
    </source>
</evidence>
<keyword evidence="9 11" id="KW-0139">CF(1)</keyword>
<keyword evidence="5 11" id="KW-0067">ATP-binding</keyword>
<dbReference type="PANTHER" id="PTHR15184">
    <property type="entry name" value="ATP SYNTHASE"/>
    <property type="match status" value="1"/>
</dbReference>
<keyword evidence="6 11" id="KW-1278">Translocase</keyword>
<evidence type="ECO:0000256" key="11">
    <source>
        <dbReference type="HAMAP-Rule" id="MF_01347"/>
    </source>
</evidence>
<dbReference type="InterPro" id="IPR003593">
    <property type="entry name" value="AAA+_ATPase"/>
</dbReference>
<evidence type="ECO:0000256" key="9">
    <source>
        <dbReference type="ARBA" id="ARBA00023196"/>
    </source>
</evidence>
<evidence type="ECO:0000256" key="7">
    <source>
        <dbReference type="ARBA" id="ARBA00023065"/>
    </source>
</evidence>
<dbReference type="InterPro" id="IPR050053">
    <property type="entry name" value="ATPase_alpha/beta_chains"/>
</dbReference>
<dbReference type="SUPFAM" id="SSF47917">
    <property type="entry name" value="C-terminal domain of alpha and beta subunits of F1 ATP synthase"/>
    <property type="match status" value="1"/>
</dbReference>
<evidence type="ECO:0000256" key="8">
    <source>
        <dbReference type="ARBA" id="ARBA00023136"/>
    </source>
</evidence>
<evidence type="ECO:0000256" key="2">
    <source>
        <dbReference type="ARBA" id="ARBA00008936"/>
    </source>
</evidence>
<sequence length="467" mass="50245">MNKGRVVSIMGPVVDVEFDRGGLPEILNAITITTVSEAGVSVNLTLEASKHLGDNRVRCIAMSSTDGLVRGMEAVDTGAPISVPVGEATLGRVFNVLGEAIDTGGTVAAAHKNPIHRSAPAFDELTTQAEMLETGIKVIDLLAPYAKGGKIGLFGGAGVGKTVTIQELINNIAQEHGGISVFAGVGERTREGNDLYHEMSDSGVINKTAMVFGQMNEPPGARLRVALTGLTMAEYFRDEEGRDVLLFIDNIFRFTQAGSEVSALLGRMPSAVGYQPTLATEMGQLQERITSTKKGSVTSIQAIYVPADDYTDPAPATTFAHLDATTNLERKISEMGIYPAVDPLASSSRILSPEVVGEEHYNVAQGVKRILARYNELQDIIAILGMDELSEEDRALVYRARKIQRFLSQPFHVAEAFNGIPGKYVPVKETVRSFKEILEGKHDDLPEAAFLFVGTIEEAVEKAKTLV</sequence>
<dbReference type="InterPro" id="IPR036121">
    <property type="entry name" value="ATPase_F1/V1/A1_a/bsu_N_sf"/>
</dbReference>
<feature type="domain" description="AAA+ ATPase" evidence="12">
    <location>
        <begin position="147"/>
        <end position="411"/>
    </location>
</feature>
<keyword evidence="11" id="KW-0375">Hydrogen ion transport</keyword>
<comment type="subcellular location">
    <subcellularLocation>
        <location evidence="11">Cell membrane</location>
        <topology evidence="11">Peripheral membrane protein</topology>
    </subcellularLocation>
    <subcellularLocation>
        <location evidence="1">Membrane</location>
    </subcellularLocation>
</comment>
<keyword evidence="14" id="KW-1185">Reference proteome</keyword>